<name>A0ACB8S463_9AGAM</name>
<protein>
    <submittedName>
        <fullName evidence="1">Zn-dependent exopeptidase</fullName>
    </submittedName>
</protein>
<dbReference type="Proteomes" id="UP000814033">
    <property type="component" value="Unassembled WGS sequence"/>
</dbReference>
<reference evidence="1" key="1">
    <citation type="submission" date="2021-02" db="EMBL/GenBank/DDBJ databases">
        <authorList>
            <consortium name="DOE Joint Genome Institute"/>
            <person name="Ahrendt S."/>
            <person name="Looney B.P."/>
            <person name="Miyauchi S."/>
            <person name="Morin E."/>
            <person name="Drula E."/>
            <person name="Courty P.E."/>
            <person name="Chicoki N."/>
            <person name="Fauchery L."/>
            <person name="Kohler A."/>
            <person name="Kuo A."/>
            <person name="Labutti K."/>
            <person name="Pangilinan J."/>
            <person name="Lipzen A."/>
            <person name="Riley R."/>
            <person name="Andreopoulos W."/>
            <person name="He G."/>
            <person name="Johnson J."/>
            <person name="Barry K.W."/>
            <person name="Grigoriev I.V."/>
            <person name="Nagy L."/>
            <person name="Hibbett D."/>
            <person name="Henrissat B."/>
            <person name="Matheny P.B."/>
            <person name="Labbe J."/>
            <person name="Martin F."/>
        </authorList>
    </citation>
    <scope>NUCLEOTIDE SEQUENCE</scope>
    <source>
        <strain evidence="1">FP105234-sp</strain>
    </source>
</reference>
<reference evidence="1" key="2">
    <citation type="journal article" date="2022" name="New Phytol.">
        <title>Evolutionary transition to the ectomycorrhizal habit in the genomes of a hyperdiverse lineage of mushroom-forming fungi.</title>
        <authorList>
            <person name="Looney B."/>
            <person name="Miyauchi S."/>
            <person name="Morin E."/>
            <person name="Drula E."/>
            <person name="Courty P.E."/>
            <person name="Kohler A."/>
            <person name="Kuo A."/>
            <person name="LaButti K."/>
            <person name="Pangilinan J."/>
            <person name="Lipzen A."/>
            <person name="Riley R."/>
            <person name="Andreopoulos W."/>
            <person name="He G."/>
            <person name="Johnson J."/>
            <person name="Nolan M."/>
            <person name="Tritt A."/>
            <person name="Barry K.W."/>
            <person name="Grigoriev I.V."/>
            <person name="Nagy L.G."/>
            <person name="Hibbett D."/>
            <person name="Henrissat B."/>
            <person name="Matheny P.B."/>
            <person name="Labbe J."/>
            <person name="Martin F.M."/>
        </authorList>
    </citation>
    <scope>NUCLEOTIDE SEQUENCE</scope>
    <source>
        <strain evidence="1">FP105234-sp</strain>
    </source>
</reference>
<accession>A0ACB8S463</accession>
<sequence>MSPASLLTPAFFRLARTRSASLSRNIESLAPDLVHSLKQENNSVLSLSTDDNYIYSGSQSEHISVWDIRTYSLKTQLIGHTGSVLALEYAADKRWLFSSSGDSTVRVWCTTTLRPLYVINPYLETDSGDLFSMAWSSTYKTIYFGCQNTSIQWYSFPDSAPPLSSVSGTSTPTGAAKKVHKFFDSYPRSQRKPADIFASNAATPPVLDQELCAVVDVPPSNVIDSAHYGYVYCMALSPSIRDGSDDVPGSREEQLVTGSGDESIKVWRCTVDGLELLDTVDCTHGAVLSLVTRGDVLYAGCQDGYVKVWDLQTNTLIRTIIVQENVDILSLSMLHTDLYTFSANGQIQRYSETFDCTASWHGHNGIVLSSVVSRGQANDFTLITGGNDDTIRVWGVRPPDSEYGNDSHCSDVVDASGFKAPDDILIYALTKFVSIRSVSSSVELREDCRQAAIWLSKCLHQLGANSKPLYAGDTNQQNPIVFATFQGTQTEKRRPRILFYGHYDVISAPPEGWDTDPFHLTARNGFLYGRGVSDDKGPVLAVACAAAELLQQRMLGVDLIFLIEGEEETGSVGFEEMVRKHKDLIGEVDAILVSNSGWIACNAPSITYGLRGVVHCNVEIMSQCKDAHSGVDGGAVVEPMQDMIQLLATLSDKDRKVLIPGFYDDVRPRTEQETEAFKLIEAATNNTAESLAARWREPSLTVHNILGSGPRNPTVIPATVTAQVSLRIVPDQSLETVSSTLTRYIKQSFAELHSPNALKVSVDHTVDWWLGNLEHPYFKALESAIRDEWQVNPLRVREGGSIPCVPFLEKEFACPALHLPMGQSTDQAHLANEHLSLVNLRAGKSVVKRFLLAVADAESATAS</sequence>
<keyword evidence="2" id="KW-1185">Reference proteome</keyword>
<gene>
    <name evidence="1" type="ORF">FA95DRAFT_1676196</name>
</gene>
<proteinExistence type="predicted"/>
<dbReference type="EMBL" id="MU275855">
    <property type="protein sequence ID" value="KAI0051074.1"/>
    <property type="molecule type" value="Genomic_DNA"/>
</dbReference>
<evidence type="ECO:0000313" key="1">
    <source>
        <dbReference type="EMBL" id="KAI0051074.1"/>
    </source>
</evidence>
<organism evidence="1 2">
    <name type="scientific">Auriscalpium vulgare</name>
    <dbReference type="NCBI Taxonomy" id="40419"/>
    <lineage>
        <taxon>Eukaryota</taxon>
        <taxon>Fungi</taxon>
        <taxon>Dikarya</taxon>
        <taxon>Basidiomycota</taxon>
        <taxon>Agaricomycotina</taxon>
        <taxon>Agaricomycetes</taxon>
        <taxon>Russulales</taxon>
        <taxon>Auriscalpiaceae</taxon>
        <taxon>Auriscalpium</taxon>
    </lineage>
</organism>
<comment type="caution">
    <text evidence="1">The sequence shown here is derived from an EMBL/GenBank/DDBJ whole genome shotgun (WGS) entry which is preliminary data.</text>
</comment>
<evidence type="ECO:0000313" key="2">
    <source>
        <dbReference type="Proteomes" id="UP000814033"/>
    </source>
</evidence>